<name>A0A2I1BTD3_ASPN1</name>
<accession>A0A2I1BTD3</accession>
<dbReference type="EMBL" id="MSZS01000013">
    <property type="protein sequence ID" value="PKX88606.1"/>
    <property type="molecule type" value="Genomic_DNA"/>
</dbReference>
<sequence length="194" mass="21688">MHLSTPLRRQCGIRPSMSYTTNHIHQIKTPYSPRRMLYLGSYTCSQPIQESRHPSDQLHPNNAFVVPGSCPQDEPRLSQSPPGLPLLAFSKKGTTAQPGSMIYFVFSNPDNQPRFEDENKHYAVFYHGLNTVSVPFDRKTNSSTIPERVDPESSIIMVTIADRQDAPTEESAVAGPLIILEQPRSLTLEEPTAV</sequence>
<proteinExistence type="predicted"/>
<dbReference type="GeneID" id="36535907"/>
<gene>
    <name evidence="1" type="ORF">P174DRAFT_446451</name>
</gene>
<reference evidence="2" key="1">
    <citation type="journal article" date="2018" name="Proc. Natl. Acad. Sci. U.S.A.">
        <title>Linking secondary metabolites to gene clusters through genome sequencing of six diverse Aspergillus species.</title>
        <authorList>
            <person name="Kaerboelling I."/>
            <person name="Vesth T.C."/>
            <person name="Frisvad J.C."/>
            <person name="Nybo J.L."/>
            <person name="Theobald S."/>
            <person name="Kuo A."/>
            <person name="Bowyer P."/>
            <person name="Matsuda Y."/>
            <person name="Mondo S."/>
            <person name="Lyhne E.K."/>
            <person name="Kogle M.E."/>
            <person name="Clum A."/>
            <person name="Lipzen A."/>
            <person name="Salamov A."/>
            <person name="Ngan C.Y."/>
            <person name="Daum C."/>
            <person name="Chiniquy J."/>
            <person name="Barry K."/>
            <person name="LaButti K."/>
            <person name="Haridas S."/>
            <person name="Simmons B.A."/>
            <person name="Magnuson J.K."/>
            <person name="Mortensen U.H."/>
            <person name="Larsen T.O."/>
            <person name="Grigoriev I.V."/>
            <person name="Baker S.E."/>
            <person name="Andersen M.R."/>
        </authorList>
    </citation>
    <scope>NUCLEOTIDE SEQUENCE [LARGE SCALE GENOMIC DNA]</scope>
    <source>
        <strain evidence="2">IBT 16806</strain>
    </source>
</reference>
<comment type="caution">
    <text evidence="1">The sequence shown here is derived from an EMBL/GenBank/DDBJ whole genome shotgun (WGS) entry which is preliminary data.</text>
</comment>
<dbReference type="OrthoDB" id="1001765at2759"/>
<dbReference type="STRING" id="1392255.A0A2I1BTD3"/>
<dbReference type="Proteomes" id="UP000234474">
    <property type="component" value="Unassembled WGS sequence"/>
</dbReference>
<evidence type="ECO:0000313" key="2">
    <source>
        <dbReference type="Proteomes" id="UP000234474"/>
    </source>
</evidence>
<organism evidence="1 2">
    <name type="scientific">Aspergillus novofumigatus (strain IBT 16806)</name>
    <dbReference type="NCBI Taxonomy" id="1392255"/>
    <lineage>
        <taxon>Eukaryota</taxon>
        <taxon>Fungi</taxon>
        <taxon>Dikarya</taxon>
        <taxon>Ascomycota</taxon>
        <taxon>Pezizomycotina</taxon>
        <taxon>Eurotiomycetes</taxon>
        <taxon>Eurotiomycetidae</taxon>
        <taxon>Eurotiales</taxon>
        <taxon>Aspergillaceae</taxon>
        <taxon>Aspergillus</taxon>
        <taxon>Aspergillus subgen. Fumigati</taxon>
    </lineage>
</organism>
<evidence type="ECO:0000313" key="1">
    <source>
        <dbReference type="EMBL" id="PKX88606.1"/>
    </source>
</evidence>
<keyword evidence="2" id="KW-1185">Reference proteome</keyword>
<dbReference type="RefSeq" id="XP_024677201.1">
    <property type="nucleotide sequence ID" value="XM_024828581.1"/>
</dbReference>
<protein>
    <submittedName>
        <fullName evidence="1">Uncharacterized protein</fullName>
    </submittedName>
</protein>
<dbReference type="AlphaFoldDB" id="A0A2I1BTD3"/>
<dbReference type="VEuPathDB" id="FungiDB:P174DRAFT_446451"/>